<proteinExistence type="inferred from homology"/>
<dbReference type="AlphaFoldDB" id="A0A0K2T245"/>
<keyword evidence="8" id="KW-0699">rRNA-binding</keyword>
<dbReference type="PANTHER" id="PTHR12636:SF5">
    <property type="entry name" value="RIBOSOMAL RNA SMALL SUBUNIT METHYLTRANSFERASE NEP1"/>
    <property type="match status" value="1"/>
</dbReference>
<keyword evidence="9" id="KW-0694">RNA-binding</keyword>
<keyword evidence="5" id="KW-0489">Methyltransferase</keyword>
<evidence type="ECO:0000313" key="15">
    <source>
        <dbReference type="EMBL" id="CDW20098.1"/>
    </source>
</evidence>
<evidence type="ECO:0000256" key="13">
    <source>
        <dbReference type="ARBA" id="ARBA00081469"/>
    </source>
</evidence>
<comment type="similarity">
    <text evidence="2">Belongs to the class IV-like SAM-binding methyltransferase superfamily. RNA methyltransferase NEP1 family.</text>
</comment>
<dbReference type="PANTHER" id="PTHR12636">
    <property type="entry name" value="NEP1/MRA1"/>
    <property type="match status" value="1"/>
</dbReference>
<dbReference type="SUPFAM" id="SSF75217">
    <property type="entry name" value="alpha/beta knot"/>
    <property type="match status" value="1"/>
</dbReference>
<comment type="function">
    <text evidence="12">S-adenosyl-L-methionine-dependent pseudouridine N(1)-methyltransferase that methylates a pseudouridine in 18S rRNA. Involved the biosynthesis of the hypermodified N1-methyl-N3-(3-amino-3-carboxypropyl) pseudouridine (m1acp3-Psi) conserved in eukaryotic 18S rRNA. Also has an essential role in 40S ribosomal subunit biogenesis independent on its methyltransferase activity, facilitating the incorporation of ribosomal protein S19 during the formation of pre-ribosomes.</text>
</comment>
<dbReference type="GO" id="GO:0070475">
    <property type="term" value="P:rRNA base methylation"/>
    <property type="evidence" value="ECO:0007669"/>
    <property type="project" value="InterPro"/>
</dbReference>
<evidence type="ECO:0000256" key="2">
    <source>
        <dbReference type="ARBA" id="ARBA00008115"/>
    </source>
</evidence>
<dbReference type="GO" id="GO:0070037">
    <property type="term" value="F:rRNA (pseudouridine) methyltransferase activity"/>
    <property type="evidence" value="ECO:0007669"/>
    <property type="project" value="InterPro"/>
</dbReference>
<dbReference type="KEGG" id="lsm:121115065"/>
<dbReference type="InterPro" id="IPR029026">
    <property type="entry name" value="tRNA_m1G_MTases_N"/>
</dbReference>
<keyword evidence="4" id="KW-0698">rRNA processing</keyword>
<dbReference type="InterPro" id="IPR029028">
    <property type="entry name" value="Alpha/beta_knot_MTases"/>
</dbReference>
<evidence type="ECO:0000256" key="14">
    <source>
        <dbReference type="SAM" id="MobiDB-lite"/>
    </source>
</evidence>
<dbReference type="InterPro" id="IPR005304">
    <property type="entry name" value="Rbsml_bgen_MeTrfase_EMG1/NEP1"/>
</dbReference>
<reference evidence="15" key="1">
    <citation type="submission" date="2014-05" db="EMBL/GenBank/DDBJ databases">
        <authorList>
            <person name="Chronopoulou M."/>
        </authorList>
    </citation>
    <scope>NUCLEOTIDE SEQUENCE</scope>
    <source>
        <tissue evidence="15">Whole organism</tissue>
    </source>
</reference>
<organism evidence="15">
    <name type="scientific">Lepeophtheirus salmonis</name>
    <name type="common">Salmon louse</name>
    <name type="synonym">Caligus salmonis</name>
    <dbReference type="NCBI Taxonomy" id="72036"/>
    <lineage>
        <taxon>Eukaryota</taxon>
        <taxon>Metazoa</taxon>
        <taxon>Ecdysozoa</taxon>
        <taxon>Arthropoda</taxon>
        <taxon>Crustacea</taxon>
        <taxon>Multicrustacea</taxon>
        <taxon>Hexanauplia</taxon>
        <taxon>Copepoda</taxon>
        <taxon>Siphonostomatoida</taxon>
        <taxon>Caligidae</taxon>
        <taxon>Lepeophtheirus</taxon>
    </lineage>
</organism>
<name>A0A0K2T245_LEPSM</name>
<evidence type="ECO:0000256" key="8">
    <source>
        <dbReference type="ARBA" id="ARBA00022730"/>
    </source>
</evidence>
<evidence type="ECO:0000256" key="10">
    <source>
        <dbReference type="ARBA" id="ARBA00023242"/>
    </source>
</evidence>
<evidence type="ECO:0000256" key="4">
    <source>
        <dbReference type="ARBA" id="ARBA00022552"/>
    </source>
</evidence>
<dbReference type="FunFam" id="3.40.1280.10:FF:000003">
    <property type="entry name" value="Ribosomal RNA small subunit methyltransferase"/>
    <property type="match status" value="1"/>
</dbReference>
<feature type="region of interest" description="Disordered" evidence="14">
    <location>
        <begin position="1"/>
        <end position="23"/>
    </location>
</feature>
<evidence type="ECO:0000256" key="5">
    <source>
        <dbReference type="ARBA" id="ARBA00022603"/>
    </source>
</evidence>
<dbReference type="CDD" id="cd18088">
    <property type="entry name" value="Nep1-like"/>
    <property type="match status" value="1"/>
</dbReference>
<dbReference type="GO" id="GO:0019843">
    <property type="term" value="F:rRNA binding"/>
    <property type="evidence" value="ECO:0007669"/>
    <property type="project" value="UniProtKB-KW"/>
</dbReference>
<keyword evidence="3" id="KW-0690">Ribosome biogenesis</keyword>
<dbReference type="RefSeq" id="XP_040565157.1">
    <property type="nucleotide sequence ID" value="XM_040709223.2"/>
</dbReference>
<evidence type="ECO:0000256" key="1">
    <source>
        <dbReference type="ARBA" id="ARBA00004604"/>
    </source>
</evidence>
<dbReference type="Gene3D" id="3.40.1280.10">
    <property type="match status" value="1"/>
</dbReference>
<dbReference type="Pfam" id="PF03587">
    <property type="entry name" value="EMG1"/>
    <property type="match status" value="1"/>
</dbReference>
<evidence type="ECO:0000256" key="11">
    <source>
        <dbReference type="ARBA" id="ARBA00050871"/>
    </source>
</evidence>
<keyword evidence="6" id="KW-0808">Transferase</keyword>
<evidence type="ECO:0000256" key="12">
    <source>
        <dbReference type="ARBA" id="ARBA00053784"/>
    </source>
</evidence>
<sequence>MGKKRKLEREEAEEAAAKKQKTPLDSGIKEVSRLASKKEGRLIVILYAAHLEIIKSDKKSFDLLNSDQHTGFIRKTGRQLTDCRPDITHQCLLMLLDSPLNRAGLLQVYIQTAKNVLIEINPQTRIPRTFKRFSGLMVQLLHKFSVRASDSGGLKLLKVIKNPITDHLPPGIRKICMSFSSKEVVKPADIIPKNPEPICVVIGAIAKGAINPDYTDQDLRIGNYPLSAALTCTKITSAFEEAWGVF</sequence>
<comment type="subcellular location">
    <subcellularLocation>
        <location evidence="1">Nucleus</location>
        <location evidence="1">Nucleolus</location>
    </subcellularLocation>
</comment>
<accession>A0A0K2T245</accession>
<evidence type="ECO:0000256" key="3">
    <source>
        <dbReference type="ARBA" id="ARBA00022517"/>
    </source>
</evidence>
<dbReference type="OMA" id="VHNTFEL"/>
<evidence type="ECO:0000256" key="9">
    <source>
        <dbReference type="ARBA" id="ARBA00022884"/>
    </source>
</evidence>
<keyword evidence="10" id="KW-0539">Nucleus</keyword>
<comment type="catalytic activity">
    <reaction evidence="11">
        <text>a pseudouridine in rRNA + S-adenosyl-L-methionine = an N(1)-methylpseudouridine in rRNA + S-adenosyl-L-homocysteine + H(+)</text>
        <dbReference type="Rhea" id="RHEA:46696"/>
        <dbReference type="Rhea" id="RHEA-COMP:11634"/>
        <dbReference type="Rhea" id="RHEA-COMP:13933"/>
        <dbReference type="ChEBI" id="CHEBI:15378"/>
        <dbReference type="ChEBI" id="CHEBI:57856"/>
        <dbReference type="ChEBI" id="CHEBI:59789"/>
        <dbReference type="ChEBI" id="CHEBI:65314"/>
        <dbReference type="ChEBI" id="CHEBI:74890"/>
    </reaction>
</comment>
<protein>
    <recommendedName>
        <fullName evidence="13">18S rRNA (pseudouridine-N1)-methyltransferase</fullName>
    </recommendedName>
</protein>
<dbReference type="GO" id="GO:0032040">
    <property type="term" value="C:small-subunit processome"/>
    <property type="evidence" value="ECO:0007669"/>
    <property type="project" value="TreeGrafter"/>
</dbReference>
<evidence type="ECO:0000256" key="6">
    <source>
        <dbReference type="ARBA" id="ARBA00022679"/>
    </source>
</evidence>
<keyword evidence="7" id="KW-0949">S-adenosyl-L-methionine</keyword>
<dbReference type="EMBL" id="HACA01002737">
    <property type="protein sequence ID" value="CDW20098.1"/>
    <property type="molecule type" value="Transcribed_RNA"/>
</dbReference>
<dbReference type="OrthoDB" id="269804at2759"/>
<evidence type="ECO:0000256" key="7">
    <source>
        <dbReference type="ARBA" id="ARBA00022691"/>
    </source>
</evidence>
<dbReference type="GeneID" id="121115065"/>